<dbReference type="PANTHER" id="PTHR43861">
    <property type="entry name" value="TRANS-ACONITATE 2-METHYLTRANSFERASE-RELATED"/>
    <property type="match status" value="1"/>
</dbReference>
<reference evidence="2 3" key="1">
    <citation type="submission" date="2022-09" db="EMBL/GenBank/DDBJ databases">
        <authorList>
            <person name="Han X.L."/>
            <person name="Wang Q."/>
            <person name="Lu T."/>
        </authorList>
    </citation>
    <scope>NUCLEOTIDE SEQUENCE [LARGE SCALE GENOMIC DNA]</scope>
    <source>
        <strain evidence="2 3">WQ 127069</strain>
    </source>
</reference>
<name>A0ABT2U977_9BACL</name>
<dbReference type="RefSeq" id="WP_262682768.1">
    <property type="nucleotide sequence ID" value="NZ_JAOQIO010000007.1"/>
</dbReference>
<dbReference type="EMBL" id="JAOQIO010000007">
    <property type="protein sequence ID" value="MCU6791193.1"/>
    <property type="molecule type" value="Genomic_DNA"/>
</dbReference>
<proteinExistence type="predicted"/>
<dbReference type="CDD" id="cd02440">
    <property type="entry name" value="AdoMet_MTases"/>
    <property type="match status" value="1"/>
</dbReference>
<comment type="caution">
    <text evidence="2">The sequence shown here is derived from an EMBL/GenBank/DDBJ whole genome shotgun (WGS) entry which is preliminary data.</text>
</comment>
<dbReference type="InterPro" id="IPR029063">
    <property type="entry name" value="SAM-dependent_MTases_sf"/>
</dbReference>
<keyword evidence="2" id="KW-0489">Methyltransferase</keyword>
<keyword evidence="2" id="KW-0808">Transferase</keyword>
<evidence type="ECO:0000259" key="1">
    <source>
        <dbReference type="Pfam" id="PF13847"/>
    </source>
</evidence>
<dbReference type="InterPro" id="IPR025714">
    <property type="entry name" value="Methyltranfer_dom"/>
</dbReference>
<organism evidence="2 3">
    <name type="scientific">Paenibacillus baimaensis</name>
    <dbReference type="NCBI Taxonomy" id="2982185"/>
    <lineage>
        <taxon>Bacteria</taxon>
        <taxon>Bacillati</taxon>
        <taxon>Bacillota</taxon>
        <taxon>Bacilli</taxon>
        <taxon>Bacillales</taxon>
        <taxon>Paenibacillaceae</taxon>
        <taxon>Paenibacillus</taxon>
    </lineage>
</organism>
<dbReference type="GO" id="GO:0008168">
    <property type="term" value="F:methyltransferase activity"/>
    <property type="evidence" value="ECO:0007669"/>
    <property type="project" value="UniProtKB-KW"/>
</dbReference>
<evidence type="ECO:0000313" key="3">
    <source>
        <dbReference type="Proteomes" id="UP001652445"/>
    </source>
</evidence>
<dbReference type="Gene3D" id="3.40.50.150">
    <property type="entry name" value="Vaccinia Virus protein VP39"/>
    <property type="match status" value="1"/>
</dbReference>
<keyword evidence="3" id="KW-1185">Reference proteome</keyword>
<feature type="domain" description="Methyltransferase" evidence="1">
    <location>
        <begin position="51"/>
        <end position="164"/>
    </location>
</feature>
<sequence length="254" mass="29112">MTTASEQQLAKEHRAYWDKGADIYDGIIHNEFTNGAYEKWELIISRLLKDKKGLKVLDVGTGPCFFGILLSRLGHNVTAIDSSPEMIAKAKKNAAHFGCPIQIIETDIFEFNPVEQFDLIISRNVTWFLTNPVRAYRNWHSWLNEGGDVIIFDGNWNLFLTDPKEAYLQKLAQQEAVEQGYIPYRTEDEIAEGHDFALSLPLSYVKRPVWDVDMLKHIGFKQVQVWQGFDADIQSHAEQVLNQHKPMFAITATK</sequence>
<protein>
    <submittedName>
        <fullName evidence="2">Class I SAM-dependent methyltransferase</fullName>
    </submittedName>
</protein>
<dbReference type="GO" id="GO:0032259">
    <property type="term" value="P:methylation"/>
    <property type="evidence" value="ECO:0007669"/>
    <property type="project" value="UniProtKB-KW"/>
</dbReference>
<accession>A0ABT2U977</accession>
<gene>
    <name evidence="2" type="ORF">OB236_03520</name>
</gene>
<evidence type="ECO:0000313" key="2">
    <source>
        <dbReference type="EMBL" id="MCU6791193.1"/>
    </source>
</evidence>
<dbReference type="Pfam" id="PF13847">
    <property type="entry name" value="Methyltransf_31"/>
    <property type="match status" value="1"/>
</dbReference>
<dbReference type="SUPFAM" id="SSF53335">
    <property type="entry name" value="S-adenosyl-L-methionine-dependent methyltransferases"/>
    <property type="match status" value="1"/>
</dbReference>
<dbReference type="Proteomes" id="UP001652445">
    <property type="component" value="Unassembled WGS sequence"/>
</dbReference>